<evidence type="ECO:0000256" key="1">
    <source>
        <dbReference type="ARBA" id="ARBA00004442"/>
    </source>
</evidence>
<keyword evidence="5" id="KW-0675">Receptor</keyword>
<sequence length="802" mass="93095">MLQMSTMIFICNFMFRMRSSRIFKNIFSILSREMKFVSLLVLVLLSIQSSYGQQVSGVVQHDNNAIEYCNVMVKNVEDSAFVSGTVTDQLGTFVIDKIDVGNYFLEVSCVGYEKQRIPFTITSNQNIHLRVELLRNETFLDEVTVTASHKIWKRTNNSLAMKVEGTPLADMISAIDVLAYMPGVIADNSGIKLIGKDNLLILIDNRVVSSFSEIENLNVNSIKTVALEKNAGVRYNSKYKSVLRITTKERSGNSVEISQRTKVGRKISNTENANFYLASNKITLNGGVITSFRNDLNYYTVETQNVENNVQYISRQSIQNKRKGFDASFGLKYEFSNNHYLQLYDDFYYAGNKPINKSTTEYIEPGLHEQIFTEIAPNYNEKNNRLNLFYNLPVLKDSHLELNLDYIYQSSDDNQTIKNSNKQKTNEFCIIYKGRYNVYLAQLNYVGTLWRSFDGNLGLDYMNLTNNTFSYNNAEMAKAINNEGEHKEQQIAYYINLKKQLNKFGLQAGIRYETVWLKYKDTKEYAEQTKRISSLFPFMSLEVNLSSKWNLSLTYDRKMNLPSYQQLNPIITYYDKYSYRIGNPNLEPVYFNNFSLSALYDNILNLYAEYSFIRNQIQEVPMTDAANRQVIKVIPVNIAKNHQISIGANLTKRFGKHQIGFHSALLAQKNQLDNLQVEKHRFFTSVYVSVNYNYRLRDNINYYVRMNYTGKTEDTVFKQYPAFSTSTGITFSFFDKRMQLNIACNDLFRTENSDWEVKYLNINNLQRNNADSRYFSIYLKYNVNKTSRKNKVKSLDNILNRL</sequence>
<evidence type="ECO:0000313" key="7">
    <source>
        <dbReference type="Proteomes" id="UP000217431"/>
    </source>
</evidence>
<dbReference type="InterPro" id="IPR036942">
    <property type="entry name" value="Beta-barrel_TonB_sf"/>
</dbReference>
<dbReference type="EMBL" id="AP014598">
    <property type="protein sequence ID" value="BAU18744.1"/>
    <property type="molecule type" value="Genomic_DNA"/>
</dbReference>
<dbReference type="Gene3D" id="2.40.170.20">
    <property type="entry name" value="TonB-dependent receptor, beta-barrel domain"/>
    <property type="match status" value="1"/>
</dbReference>
<evidence type="ECO:0000259" key="4">
    <source>
        <dbReference type="Pfam" id="PF14905"/>
    </source>
</evidence>
<evidence type="ECO:0000256" key="2">
    <source>
        <dbReference type="ARBA" id="ARBA00023136"/>
    </source>
</evidence>
<organism evidence="5 7">
    <name type="scientific">Prevotella intermedia</name>
    <dbReference type="NCBI Taxonomy" id="28131"/>
    <lineage>
        <taxon>Bacteria</taxon>
        <taxon>Pseudomonadati</taxon>
        <taxon>Bacteroidota</taxon>
        <taxon>Bacteroidia</taxon>
        <taxon>Bacteroidales</taxon>
        <taxon>Prevotellaceae</taxon>
        <taxon>Prevotella</taxon>
    </lineage>
</organism>
<evidence type="ECO:0000313" key="5">
    <source>
        <dbReference type="EMBL" id="BAU18744.1"/>
    </source>
</evidence>
<name>A0A0T7ANX5_PREIN</name>
<dbReference type="InterPro" id="IPR008969">
    <property type="entry name" value="CarboxyPept-like_regulatory"/>
</dbReference>
<keyword evidence="3" id="KW-0998">Cell outer membrane</keyword>
<accession>A0A0T7ANX5</accession>
<dbReference type="SUPFAM" id="SSF49464">
    <property type="entry name" value="Carboxypeptidase regulatory domain-like"/>
    <property type="match status" value="1"/>
</dbReference>
<feature type="domain" description="Outer membrane protein beta-barrel" evidence="4">
    <location>
        <begin position="397"/>
        <end position="781"/>
    </location>
</feature>
<reference evidence="5 7" key="1">
    <citation type="journal article" date="2016" name="DNA Res.">
        <title>The complete genome sequencing of Prevotella intermedia strain OMA14 and a subsequent fine-scale, intra-species genomic comparison reveal an unusual amplification of conjugative and mobile transposons and identify a novel Prevotella-lineage-specific repeat.</title>
        <authorList>
            <person name="Naito M."/>
            <person name="Ogura Y."/>
            <person name="Itoh T."/>
            <person name="Shoji M."/>
            <person name="Okamoto M."/>
            <person name="Hayashi T."/>
            <person name="Nakayama K."/>
        </authorList>
    </citation>
    <scope>NUCLEOTIDE SEQUENCE [LARGE SCALE GENOMIC DNA]</scope>
    <source>
        <strain evidence="5 7">OMA14</strain>
    </source>
</reference>
<keyword evidence="2" id="KW-0472">Membrane</keyword>
<dbReference type="SUPFAM" id="SSF56935">
    <property type="entry name" value="Porins"/>
    <property type="match status" value="1"/>
</dbReference>
<proteinExistence type="predicted"/>
<evidence type="ECO:0000256" key="3">
    <source>
        <dbReference type="ARBA" id="ARBA00023237"/>
    </source>
</evidence>
<dbReference type="InterPro" id="IPR041700">
    <property type="entry name" value="OMP_b-brl_3"/>
</dbReference>
<dbReference type="EMBL" id="AP014598">
    <property type="protein sequence ID" value="BAU19018.1"/>
    <property type="molecule type" value="Genomic_DNA"/>
</dbReference>
<dbReference type="Pfam" id="PF14905">
    <property type="entry name" value="OMP_b-brl_3"/>
    <property type="match status" value="1"/>
</dbReference>
<dbReference type="Pfam" id="PF13715">
    <property type="entry name" value="CarbopepD_reg_2"/>
    <property type="match status" value="1"/>
</dbReference>
<protein>
    <submittedName>
        <fullName evidence="5">Probable TonB-dependent receptor</fullName>
    </submittedName>
</protein>
<comment type="subcellular location">
    <subcellularLocation>
        <location evidence="1">Cell outer membrane</location>
    </subcellularLocation>
</comment>
<dbReference type="AlphaFoldDB" id="A0A0T7ANX5"/>
<evidence type="ECO:0000313" key="6">
    <source>
        <dbReference type="EMBL" id="BAU19018.1"/>
    </source>
</evidence>
<dbReference type="Proteomes" id="UP000217431">
    <property type="component" value="Chromosome II"/>
</dbReference>
<dbReference type="GO" id="GO:0009279">
    <property type="term" value="C:cell outer membrane"/>
    <property type="evidence" value="ECO:0007669"/>
    <property type="project" value="UniProtKB-SubCell"/>
</dbReference>
<gene>
    <name evidence="5" type="ORF">PIOMA14_II_0239</name>
    <name evidence="6" type="ORF">PIOMA14_II_0513</name>
</gene>
<dbReference type="Gene3D" id="2.60.40.1120">
    <property type="entry name" value="Carboxypeptidase-like, regulatory domain"/>
    <property type="match status" value="1"/>
</dbReference>